<keyword evidence="5" id="KW-0132">Cell division</keyword>
<dbReference type="InterPro" id="IPR011010">
    <property type="entry name" value="DNA_brk_join_enz"/>
</dbReference>
<keyword evidence="6" id="KW-0159">Chromosome partition</keyword>
<dbReference type="RefSeq" id="WP_349086174.1">
    <property type="nucleotide sequence ID" value="NZ_JBBMEK010000303.1"/>
</dbReference>
<keyword evidence="4" id="KW-0963">Cytoplasm</keyword>
<evidence type="ECO:0000256" key="6">
    <source>
        <dbReference type="ARBA" id="ARBA00022829"/>
    </source>
</evidence>
<sequence length="332" mass="38152">MYEQFKHLIMAELSKDFDVDQLRKISECLDLAAKNFDVVKKETQIVPYGQEIPKAVEIYIASKKIEGLSEKSLYLYLIVLKDFFRFVAKPPEKVSANDIRIYLYQYQKERGISNRTLDTRRTVLCSFFNWMAAEEYISKNPAIHITPIKYERKHKKSMTQMDLEKVRMACKTKREKAIVELLYSTGCRVSELCNLNITDVNFETKEVALFGKGSKHRTSYINARAEVALKEYLESRSDESPALIVHDTKPNIRMKKSGIERVIRMIMARTTGVGTHVTPHVFRHTTATIALDRGMSIVDVSRLLGHKNLGTTMEYITANAQSVKDGHNNFVI</sequence>
<evidence type="ECO:0000313" key="15">
    <source>
        <dbReference type="Proteomes" id="UP001469749"/>
    </source>
</evidence>
<keyword evidence="10" id="KW-0131">Cell cycle</keyword>
<dbReference type="Pfam" id="PF00589">
    <property type="entry name" value="Phage_integrase"/>
    <property type="match status" value="1"/>
</dbReference>
<evidence type="ECO:0000256" key="4">
    <source>
        <dbReference type="ARBA" id="ARBA00022490"/>
    </source>
</evidence>
<dbReference type="Proteomes" id="UP001469749">
    <property type="component" value="Unassembled WGS sequence"/>
</dbReference>
<organism evidence="14 15">
    <name type="scientific">Coprococcus intestinihominis</name>
    <dbReference type="NCBI Taxonomy" id="3133154"/>
    <lineage>
        <taxon>Bacteria</taxon>
        <taxon>Bacillati</taxon>
        <taxon>Bacillota</taxon>
        <taxon>Clostridia</taxon>
        <taxon>Lachnospirales</taxon>
        <taxon>Lachnospiraceae</taxon>
        <taxon>Coprococcus</taxon>
    </lineage>
</organism>
<dbReference type="EMBL" id="JBBMEK010000303">
    <property type="protein sequence ID" value="MEQ2366589.1"/>
    <property type="molecule type" value="Genomic_DNA"/>
</dbReference>
<keyword evidence="7" id="KW-0229">DNA integration</keyword>
<name>A0ABV1B850_9FIRM</name>
<dbReference type="InterPro" id="IPR013762">
    <property type="entry name" value="Integrase-like_cat_sf"/>
</dbReference>
<keyword evidence="9" id="KW-0233">DNA recombination</keyword>
<dbReference type="InterPro" id="IPR050090">
    <property type="entry name" value="Tyrosine_recombinase_XerCD"/>
</dbReference>
<evidence type="ECO:0000259" key="13">
    <source>
        <dbReference type="PROSITE" id="PS51900"/>
    </source>
</evidence>
<gene>
    <name evidence="14" type="ORF">WMO25_16115</name>
</gene>
<evidence type="ECO:0000256" key="3">
    <source>
        <dbReference type="ARBA" id="ARBA00008857"/>
    </source>
</evidence>
<evidence type="ECO:0000256" key="10">
    <source>
        <dbReference type="ARBA" id="ARBA00023306"/>
    </source>
</evidence>
<feature type="domain" description="Tyr recombinase" evidence="12">
    <location>
        <begin position="153"/>
        <end position="328"/>
    </location>
</feature>
<feature type="domain" description="Core-binding (CB)" evidence="13">
    <location>
        <begin position="50"/>
        <end position="132"/>
    </location>
</feature>
<dbReference type="InterPro" id="IPR002104">
    <property type="entry name" value="Integrase_catalytic"/>
</dbReference>
<dbReference type="Pfam" id="PF13495">
    <property type="entry name" value="Phage_int_SAM_4"/>
    <property type="match status" value="1"/>
</dbReference>
<evidence type="ECO:0000313" key="14">
    <source>
        <dbReference type="EMBL" id="MEQ2366589.1"/>
    </source>
</evidence>
<evidence type="ECO:0000256" key="1">
    <source>
        <dbReference type="ARBA" id="ARBA00003283"/>
    </source>
</evidence>
<evidence type="ECO:0000256" key="11">
    <source>
        <dbReference type="PROSITE-ProRule" id="PRU01248"/>
    </source>
</evidence>
<protein>
    <submittedName>
        <fullName evidence="14">Tyrosine-type recombinase/integrase</fullName>
    </submittedName>
</protein>
<keyword evidence="15" id="KW-1185">Reference proteome</keyword>
<accession>A0ABV1B850</accession>
<dbReference type="Gene3D" id="1.10.443.10">
    <property type="entry name" value="Intergrase catalytic core"/>
    <property type="match status" value="1"/>
</dbReference>
<dbReference type="PANTHER" id="PTHR30349">
    <property type="entry name" value="PHAGE INTEGRASE-RELATED"/>
    <property type="match status" value="1"/>
</dbReference>
<comment type="caution">
    <text evidence="14">The sequence shown here is derived from an EMBL/GenBank/DDBJ whole genome shotgun (WGS) entry which is preliminary data.</text>
</comment>
<comment type="similarity">
    <text evidence="3">Belongs to the 'phage' integrase family.</text>
</comment>
<reference evidence="14 15" key="1">
    <citation type="submission" date="2024-03" db="EMBL/GenBank/DDBJ databases">
        <title>Human intestinal bacterial collection.</title>
        <authorList>
            <person name="Pauvert C."/>
            <person name="Hitch T.C.A."/>
            <person name="Clavel T."/>
        </authorList>
    </citation>
    <scope>NUCLEOTIDE SEQUENCE [LARGE SCALE GENOMIC DNA]</scope>
    <source>
        <strain evidence="14 15">CLA-AA-H190</strain>
    </source>
</reference>
<dbReference type="Gene3D" id="1.10.150.130">
    <property type="match status" value="1"/>
</dbReference>
<comment type="subcellular location">
    <subcellularLocation>
        <location evidence="2">Cytoplasm</location>
    </subcellularLocation>
</comment>
<dbReference type="PROSITE" id="PS51900">
    <property type="entry name" value="CB"/>
    <property type="match status" value="1"/>
</dbReference>
<dbReference type="SUPFAM" id="SSF56349">
    <property type="entry name" value="DNA breaking-rejoining enzymes"/>
    <property type="match status" value="1"/>
</dbReference>
<proteinExistence type="inferred from homology"/>
<dbReference type="InterPro" id="IPR044068">
    <property type="entry name" value="CB"/>
</dbReference>
<evidence type="ECO:0000256" key="2">
    <source>
        <dbReference type="ARBA" id="ARBA00004496"/>
    </source>
</evidence>
<dbReference type="PANTHER" id="PTHR30349:SF77">
    <property type="entry name" value="TYROSINE RECOMBINASE XERC"/>
    <property type="match status" value="1"/>
</dbReference>
<keyword evidence="8 11" id="KW-0238">DNA-binding</keyword>
<dbReference type="InterPro" id="IPR004107">
    <property type="entry name" value="Integrase_SAM-like_N"/>
</dbReference>
<evidence type="ECO:0000256" key="5">
    <source>
        <dbReference type="ARBA" id="ARBA00022618"/>
    </source>
</evidence>
<evidence type="ECO:0000256" key="8">
    <source>
        <dbReference type="ARBA" id="ARBA00023125"/>
    </source>
</evidence>
<evidence type="ECO:0000259" key="12">
    <source>
        <dbReference type="PROSITE" id="PS51898"/>
    </source>
</evidence>
<evidence type="ECO:0000256" key="9">
    <source>
        <dbReference type="ARBA" id="ARBA00023172"/>
    </source>
</evidence>
<evidence type="ECO:0000256" key="7">
    <source>
        <dbReference type="ARBA" id="ARBA00022908"/>
    </source>
</evidence>
<dbReference type="InterPro" id="IPR010998">
    <property type="entry name" value="Integrase_recombinase_N"/>
</dbReference>
<dbReference type="PROSITE" id="PS51898">
    <property type="entry name" value="TYR_RECOMBINASE"/>
    <property type="match status" value="1"/>
</dbReference>
<comment type="function">
    <text evidence="1">Site-specific tyrosine recombinase, which acts by catalyzing the cutting and rejoining of the recombining DNA molecules.</text>
</comment>